<evidence type="ECO:0000313" key="2">
    <source>
        <dbReference type="Proteomes" id="UP001063166"/>
    </source>
</evidence>
<comment type="caution">
    <text evidence="1">The sequence shown here is derived from an EMBL/GenBank/DDBJ whole genome shotgun (WGS) entry which is preliminary data.</text>
</comment>
<organism evidence="1 2">
    <name type="scientific">Lyophyllum shimeji</name>
    <name type="common">Hon-shimeji</name>
    <name type="synonym">Tricholoma shimeji</name>
    <dbReference type="NCBI Taxonomy" id="47721"/>
    <lineage>
        <taxon>Eukaryota</taxon>
        <taxon>Fungi</taxon>
        <taxon>Dikarya</taxon>
        <taxon>Basidiomycota</taxon>
        <taxon>Agaricomycotina</taxon>
        <taxon>Agaricomycetes</taxon>
        <taxon>Agaricomycetidae</taxon>
        <taxon>Agaricales</taxon>
        <taxon>Tricholomatineae</taxon>
        <taxon>Lyophyllaceae</taxon>
        <taxon>Lyophyllum</taxon>
    </lineage>
</organism>
<keyword evidence="2" id="KW-1185">Reference proteome</keyword>
<protein>
    <submittedName>
        <fullName evidence="1">Uncharacterized protein</fullName>
    </submittedName>
</protein>
<dbReference type="Proteomes" id="UP001063166">
    <property type="component" value="Unassembled WGS sequence"/>
</dbReference>
<sequence>MGAIKPQHGPCQIGECSAAQASAANDFFVQFFRPLRSARILSSKRSITNSQPSLLSAHVHLALRREQTSFRG</sequence>
<name>A0A9P3UHR1_LYOSH</name>
<dbReference type="EMBL" id="BRPK01000001">
    <property type="protein sequence ID" value="GLB33398.1"/>
    <property type="molecule type" value="Genomic_DNA"/>
</dbReference>
<reference evidence="1" key="1">
    <citation type="submission" date="2022-07" db="EMBL/GenBank/DDBJ databases">
        <title>The genome of Lyophyllum shimeji provides insight into the initial evolution of ectomycorrhizal fungal genome.</title>
        <authorList>
            <person name="Kobayashi Y."/>
            <person name="Shibata T."/>
            <person name="Hirakawa H."/>
            <person name="Shigenobu S."/>
            <person name="Nishiyama T."/>
            <person name="Yamada A."/>
            <person name="Hasebe M."/>
            <person name="Kawaguchi M."/>
        </authorList>
    </citation>
    <scope>NUCLEOTIDE SEQUENCE</scope>
    <source>
        <strain evidence="1">AT787</strain>
    </source>
</reference>
<dbReference type="AlphaFoldDB" id="A0A9P3UHR1"/>
<gene>
    <name evidence="1" type="ORF">LshimejAT787_0102820</name>
</gene>
<accession>A0A9P3UHR1</accession>
<proteinExistence type="predicted"/>
<evidence type="ECO:0000313" key="1">
    <source>
        <dbReference type="EMBL" id="GLB33398.1"/>
    </source>
</evidence>